<dbReference type="SUPFAM" id="SSF49503">
    <property type="entry name" value="Cupredoxins"/>
    <property type="match status" value="1"/>
</dbReference>
<dbReference type="Pfam" id="PF00812">
    <property type="entry name" value="Ephrin"/>
    <property type="match status" value="1"/>
</dbReference>
<dbReference type="GO" id="GO:0007411">
    <property type="term" value="P:axon guidance"/>
    <property type="evidence" value="ECO:0007669"/>
    <property type="project" value="TreeGrafter"/>
</dbReference>
<dbReference type="GO" id="GO:0005886">
    <property type="term" value="C:plasma membrane"/>
    <property type="evidence" value="ECO:0007669"/>
    <property type="project" value="TreeGrafter"/>
</dbReference>
<evidence type="ECO:0000256" key="8">
    <source>
        <dbReference type="SAM" id="MobiDB-lite"/>
    </source>
</evidence>
<reference evidence="10 11" key="1">
    <citation type="journal article" date="2018" name="G3 (Bethesda)">
        <title>A High-Quality Reference Genome for the Invasive Mosquitofish Gambusia affinis Using a Chicago Library.</title>
        <authorList>
            <person name="Hoffberg S.L."/>
            <person name="Troendle N.J."/>
            <person name="Glenn T.C."/>
            <person name="Mahmud O."/>
            <person name="Louha S."/>
            <person name="Chalopin D."/>
            <person name="Bennetzen J.L."/>
            <person name="Mauricio R."/>
        </authorList>
    </citation>
    <scope>NUCLEOTIDE SEQUENCE [LARGE SCALE GENOMIC DNA]</scope>
    <source>
        <strain evidence="10">NE01/NJP1002.9</strain>
        <tissue evidence="10">Muscle</tissue>
    </source>
</reference>
<evidence type="ECO:0000259" key="9">
    <source>
        <dbReference type="PROSITE" id="PS51551"/>
    </source>
</evidence>
<dbReference type="Proteomes" id="UP000250572">
    <property type="component" value="Unassembled WGS sequence"/>
</dbReference>
<evidence type="ECO:0000313" key="11">
    <source>
        <dbReference type="Proteomes" id="UP000250572"/>
    </source>
</evidence>
<gene>
    <name evidence="10" type="ORF">CCH79_00010984</name>
</gene>
<evidence type="ECO:0000256" key="6">
    <source>
        <dbReference type="PROSITE-ProRule" id="PRU00884"/>
    </source>
</evidence>
<keyword evidence="2" id="KW-0732">Signal</keyword>
<dbReference type="InterPro" id="IPR031328">
    <property type="entry name" value="Ephrin"/>
</dbReference>
<protein>
    <recommendedName>
        <fullName evidence="9">Ephrin RBD domain-containing protein</fullName>
    </recommendedName>
</protein>
<keyword evidence="3 7" id="KW-0472">Membrane</keyword>
<name>A0A315VLS8_GAMAF</name>
<comment type="subcellular location">
    <subcellularLocation>
        <location evidence="1">Membrane</location>
    </subcellularLocation>
</comment>
<dbReference type="PANTHER" id="PTHR11304">
    <property type="entry name" value="EPHRIN"/>
    <property type="match status" value="1"/>
</dbReference>
<keyword evidence="11" id="KW-1185">Reference proteome</keyword>
<dbReference type="AlphaFoldDB" id="A0A315VLS8"/>
<dbReference type="PANTHER" id="PTHR11304:SF42">
    <property type="entry name" value="EPHRIN-A4"/>
    <property type="match status" value="1"/>
</dbReference>
<dbReference type="Gene3D" id="2.60.40.420">
    <property type="entry name" value="Cupredoxins - blue copper proteins"/>
    <property type="match status" value="1"/>
</dbReference>
<comment type="similarity">
    <text evidence="6 7">Belongs to the ephrin family.</text>
</comment>
<evidence type="ECO:0000256" key="4">
    <source>
        <dbReference type="ARBA" id="ARBA00023157"/>
    </source>
</evidence>
<organism evidence="10 11">
    <name type="scientific">Gambusia affinis</name>
    <name type="common">Western mosquitofish</name>
    <name type="synonym">Heterandria affinis</name>
    <dbReference type="NCBI Taxonomy" id="33528"/>
    <lineage>
        <taxon>Eukaryota</taxon>
        <taxon>Metazoa</taxon>
        <taxon>Chordata</taxon>
        <taxon>Craniata</taxon>
        <taxon>Vertebrata</taxon>
        <taxon>Euteleostomi</taxon>
        <taxon>Actinopterygii</taxon>
        <taxon>Neopterygii</taxon>
        <taxon>Teleostei</taxon>
        <taxon>Neoteleostei</taxon>
        <taxon>Acanthomorphata</taxon>
        <taxon>Ovalentaria</taxon>
        <taxon>Atherinomorphae</taxon>
        <taxon>Cyprinodontiformes</taxon>
        <taxon>Poeciliidae</taxon>
        <taxon>Poeciliinae</taxon>
        <taxon>Gambusia</taxon>
    </lineage>
</organism>
<dbReference type="GO" id="GO:0048013">
    <property type="term" value="P:ephrin receptor signaling pathway"/>
    <property type="evidence" value="ECO:0007669"/>
    <property type="project" value="TreeGrafter"/>
</dbReference>
<keyword evidence="4" id="KW-1015">Disulfide bond</keyword>
<dbReference type="PROSITE" id="PS51551">
    <property type="entry name" value="EPHRIN_RBD_2"/>
    <property type="match status" value="1"/>
</dbReference>
<evidence type="ECO:0000256" key="3">
    <source>
        <dbReference type="ARBA" id="ARBA00023136"/>
    </source>
</evidence>
<evidence type="ECO:0000256" key="7">
    <source>
        <dbReference type="RuleBase" id="RU004375"/>
    </source>
</evidence>
<evidence type="ECO:0000256" key="5">
    <source>
        <dbReference type="ARBA" id="ARBA00023180"/>
    </source>
</evidence>
<dbReference type="GO" id="GO:0046875">
    <property type="term" value="F:ephrin receptor binding"/>
    <property type="evidence" value="ECO:0007669"/>
    <property type="project" value="TreeGrafter"/>
</dbReference>
<feature type="compositionally biased region" description="Basic and acidic residues" evidence="8">
    <location>
        <begin position="77"/>
        <end position="92"/>
    </location>
</feature>
<comment type="caution">
    <text evidence="10">The sequence shown here is derived from an EMBL/GenBank/DDBJ whole genome shotgun (WGS) entry which is preliminary data.</text>
</comment>
<evidence type="ECO:0000256" key="2">
    <source>
        <dbReference type="ARBA" id="ARBA00022729"/>
    </source>
</evidence>
<keyword evidence="5" id="KW-0325">Glycoprotein</keyword>
<evidence type="ECO:0000313" key="10">
    <source>
        <dbReference type="EMBL" id="PWA23940.1"/>
    </source>
</evidence>
<dbReference type="EMBL" id="NHOQ01001560">
    <property type="protein sequence ID" value="PWA23940.1"/>
    <property type="molecule type" value="Genomic_DNA"/>
</dbReference>
<feature type="domain" description="Ephrin RBD" evidence="9">
    <location>
        <begin position="111"/>
        <end position="258"/>
    </location>
</feature>
<feature type="region of interest" description="Disordered" evidence="8">
    <location>
        <begin position="67"/>
        <end position="92"/>
    </location>
</feature>
<dbReference type="InterPro" id="IPR008972">
    <property type="entry name" value="Cupredoxin"/>
</dbReference>
<dbReference type="InterPro" id="IPR001799">
    <property type="entry name" value="Ephrin_RBD"/>
</dbReference>
<dbReference type="PRINTS" id="PR01347">
    <property type="entry name" value="EPHRIN"/>
</dbReference>
<accession>A0A315VLS8</accession>
<proteinExistence type="inferred from homology"/>
<evidence type="ECO:0000256" key="1">
    <source>
        <dbReference type="ARBA" id="ARBA00004370"/>
    </source>
</evidence>
<dbReference type="STRING" id="33528.ENSGAFP00000022066"/>
<comment type="caution">
    <text evidence="6">Lacks conserved residue(s) required for the propagation of feature annotation.</text>
</comment>
<sequence length="367" mass="41012">MLLSPQKASHVWKGFSLCQAAPARPSLKPVASQSFSHDAPLLSPLCRLESARRRRMLSVIRAFPGLSGPERRKRKEGRKEREERGKRGMTERSAVHRHLHLSFPPPPNSALVFPPMFLFSEPQHSSSSLLRLTAGDLSVQLNLNDYLDIYCPSYPESGSLVPEQPETLVLYLVEEEAFKGCVETKKAVKRWECNTPFAPFGPVRFSEKIQRFTPFSLGFEFLPGRHYYYSCKSVAGKVEDERETQSCDVTVMEEWKRIDRALTCSADILRALRDKYVAKLSTPPCPPSSLHLPFVEPLHPPYRFPPTPFFPFPRFAPSLSRAGCAASLVGINVYEASEKKVAWQQGMPLDACVAVGDGSSCPSANAS</sequence>